<evidence type="ECO:0000256" key="3">
    <source>
        <dbReference type="ARBA" id="ARBA00012593"/>
    </source>
</evidence>
<dbReference type="Gene3D" id="1.50.10.10">
    <property type="match status" value="1"/>
</dbReference>
<dbReference type="Proteomes" id="UP000192927">
    <property type="component" value="Unassembled WGS sequence"/>
</dbReference>
<dbReference type="SUPFAM" id="SSF49452">
    <property type="entry name" value="Starch-binding domain-like"/>
    <property type="match status" value="1"/>
</dbReference>
<dbReference type="InterPro" id="IPR008928">
    <property type="entry name" value="6-hairpin_glycosidase_sf"/>
</dbReference>
<comment type="catalytic activity">
    <reaction evidence="1">
        <text>Hydrolysis of terminal (1-&gt;4)-linked alpha-D-glucose residues successively from non-reducing ends of the chains with release of beta-D-glucose.</text>
        <dbReference type="EC" id="3.2.1.3"/>
    </reaction>
</comment>
<organism evidence="16 17">
    <name type="scientific">Lasallia pustulata</name>
    <dbReference type="NCBI Taxonomy" id="136370"/>
    <lineage>
        <taxon>Eukaryota</taxon>
        <taxon>Fungi</taxon>
        <taxon>Dikarya</taxon>
        <taxon>Ascomycota</taxon>
        <taxon>Pezizomycotina</taxon>
        <taxon>Lecanoromycetes</taxon>
        <taxon>OSLEUM clade</taxon>
        <taxon>Umbilicariomycetidae</taxon>
        <taxon>Umbilicariales</taxon>
        <taxon>Umbilicariaceae</taxon>
        <taxon>Lasallia</taxon>
    </lineage>
</organism>
<dbReference type="SUPFAM" id="SSF48208">
    <property type="entry name" value="Six-hairpin glycosidases"/>
    <property type="match status" value="1"/>
</dbReference>
<dbReference type="PRINTS" id="PR00736">
    <property type="entry name" value="GLHYDRLASE15"/>
</dbReference>
<dbReference type="InterPro" id="IPR002044">
    <property type="entry name" value="CBM20"/>
</dbReference>
<dbReference type="GO" id="GO:0004609">
    <property type="term" value="F:phosphatidylserine decarboxylase activity"/>
    <property type="evidence" value="ECO:0007669"/>
    <property type="project" value="InterPro"/>
</dbReference>
<accession>A0A1W5D9I4</accession>
<feature type="compositionally biased region" description="Polar residues" evidence="14">
    <location>
        <begin position="716"/>
        <end position="726"/>
    </location>
</feature>
<name>A0A1W5D9I4_9LECA</name>
<keyword evidence="11" id="KW-0624">Polysaccharide degradation</keyword>
<dbReference type="AlphaFoldDB" id="A0A1W5D9I4"/>
<dbReference type="InterPro" id="IPR046966">
    <property type="entry name" value="Glucoamylase_active_site"/>
</dbReference>
<comment type="similarity">
    <text evidence="2">Belongs to the glycosyl hydrolase 15 family.</text>
</comment>
<sequence length="899" mass="97635">MDGALPAPPQSPKGYEPIVQELKDKIHFSGWSGRFNEAITTAHQSGIVEMQSTKTLQDYLGFINSLLRWVPSESWQGKDIYNDLCKFYFVFDQASVKDLQSPIQPEDKEDKLTWISDWLVRYAIEMGKFLDTPESITEKSLASFKNSPSYNMDDYIEPRGGWRTFNELFARNFKPGYRPIAAIADQSVIVSPADSTFDGQWEIRADSGVTIKNMHWKISELLDGSPYKDRFTNGIFMHAFLGPNDYHRQHAPVGGVVVEARVIPGQVYLEVIPDDDNTGLKLHRKFFDAPDNAGYQFSQARGLVVLDTKIGLVAVLPIGMAQVSSVILSVEKGTTLRKGEELSYFQFGGSDIILVFEARSNNAKRAAIDNFIATESPIALQGVLNNIGANGAKVPGAASGVVVASPSKSNPDYFYSWTRDSALTFKMLVDTSIAGNFGLQSEIENYISAQAKIQTVSNPSGGLSTGGLGEPKFGVNETAFTGPWGRPQRDGPALRATALIAYSRWLIANGYTSTVSPITWHIIQNDLAYVEQYWNKTGFDLWEEVDGSSFFTIAVQHRALVEGTCPANPAILLGSFWNGGSILANINDNNARSGEDANTLLGSIHTFDPAANCDDSTFQPCSAKALANHKVLTDSFRSIYAINSGIAEGTAIAVGRYPEDVYQGGNPWYINTLAAAELLYDALYQWNRLGSLTVTTTSLPFFRDFSPSITPGTYPSSSPAYTSLPQPSKPTPTATSPSSRTVARRAGQVPASWDASSANAVPKACAATSANAPYATATNTVFPTGQTSGSPACPTASSVAVTFNELESTTYGENVFVVGSVTQLGSWDPANTVPLQANGYSSAYPLWSVTVALPAGTTFQYKYLKKEVGGGVVWESDPNRQFTVPRSCATTTTENDVWR</sequence>
<dbReference type="InterPro" id="IPR003817">
    <property type="entry name" value="PS_Dcarbxylase"/>
</dbReference>
<feature type="compositionally biased region" description="Low complexity" evidence="14">
    <location>
        <begin position="731"/>
        <end position="746"/>
    </location>
</feature>
<evidence type="ECO:0000256" key="14">
    <source>
        <dbReference type="SAM" id="MobiDB-lite"/>
    </source>
</evidence>
<dbReference type="PANTHER" id="PTHR31616:SF12">
    <property type="entry name" value="GLUCOAMYLASE"/>
    <property type="match status" value="1"/>
</dbReference>
<keyword evidence="5" id="KW-0210">Decarboxylase</keyword>
<dbReference type="FunFam" id="1.50.10.10:FF:000018">
    <property type="entry name" value="Glucoamylase"/>
    <property type="match status" value="1"/>
</dbReference>
<dbReference type="PROSITE" id="PS00820">
    <property type="entry name" value="GLUCOAMYLASE"/>
    <property type="match status" value="1"/>
</dbReference>
<dbReference type="GO" id="GO:0000272">
    <property type="term" value="P:polysaccharide catabolic process"/>
    <property type="evidence" value="ECO:0007669"/>
    <property type="project" value="UniProtKB-KW"/>
</dbReference>
<keyword evidence="4" id="KW-0732">Signal</keyword>
<evidence type="ECO:0000313" key="17">
    <source>
        <dbReference type="Proteomes" id="UP000192927"/>
    </source>
</evidence>
<proteinExistence type="inferred from homology"/>
<dbReference type="EMBL" id="FWEW01003550">
    <property type="protein sequence ID" value="SLM39793.1"/>
    <property type="molecule type" value="Genomic_DNA"/>
</dbReference>
<dbReference type="PANTHER" id="PTHR31616">
    <property type="entry name" value="TREHALASE"/>
    <property type="match status" value="1"/>
</dbReference>
<feature type="domain" description="CBM20" evidence="15">
    <location>
        <begin position="793"/>
        <end position="899"/>
    </location>
</feature>
<keyword evidence="7" id="KW-0325">Glycoprotein</keyword>
<dbReference type="GO" id="GO:2001070">
    <property type="term" value="F:starch binding"/>
    <property type="evidence" value="ECO:0007669"/>
    <property type="project" value="InterPro"/>
</dbReference>
<evidence type="ECO:0000256" key="11">
    <source>
        <dbReference type="ARBA" id="ARBA00023326"/>
    </source>
</evidence>
<dbReference type="GO" id="GO:0000324">
    <property type="term" value="C:fungal-type vacuole"/>
    <property type="evidence" value="ECO:0007669"/>
    <property type="project" value="TreeGrafter"/>
</dbReference>
<evidence type="ECO:0000256" key="6">
    <source>
        <dbReference type="ARBA" id="ARBA00022801"/>
    </source>
</evidence>
<evidence type="ECO:0000256" key="12">
    <source>
        <dbReference type="ARBA" id="ARBA00033442"/>
    </source>
</evidence>
<evidence type="ECO:0000256" key="5">
    <source>
        <dbReference type="ARBA" id="ARBA00022793"/>
    </source>
</evidence>
<reference evidence="17" key="1">
    <citation type="submission" date="2017-03" db="EMBL/GenBank/DDBJ databases">
        <authorList>
            <person name="Sharma R."/>
            <person name="Thines M."/>
        </authorList>
    </citation>
    <scope>NUCLEOTIDE SEQUENCE [LARGE SCALE GENOMIC DNA]</scope>
</reference>
<evidence type="ECO:0000256" key="7">
    <source>
        <dbReference type="ARBA" id="ARBA00023180"/>
    </source>
</evidence>
<keyword evidence="17" id="KW-1185">Reference proteome</keyword>
<protein>
    <recommendedName>
        <fullName evidence="3">glucan 1,4-alpha-glucosidase</fullName>
        <ecNumber evidence="3">3.2.1.3</ecNumber>
    </recommendedName>
    <alternativeName>
        <fullName evidence="13">1,4-alpha-D-glucan glucohydrolase</fullName>
    </alternativeName>
    <alternativeName>
        <fullName evidence="12">Glucan 1,4-alpha-glucosidase</fullName>
    </alternativeName>
</protein>
<keyword evidence="6 16" id="KW-0378">Hydrolase</keyword>
<evidence type="ECO:0000256" key="2">
    <source>
        <dbReference type="ARBA" id="ARBA00006188"/>
    </source>
</evidence>
<dbReference type="InterPro" id="IPR013784">
    <property type="entry name" value="Carb-bd-like_fold"/>
</dbReference>
<dbReference type="Pfam" id="PF02666">
    <property type="entry name" value="PS_Dcarbxylase"/>
    <property type="match status" value="1"/>
</dbReference>
<evidence type="ECO:0000256" key="13">
    <source>
        <dbReference type="ARBA" id="ARBA00033473"/>
    </source>
</evidence>
<dbReference type="CDD" id="cd05811">
    <property type="entry name" value="CBM20_glucoamylase"/>
    <property type="match status" value="1"/>
</dbReference>
<dbReference type="GO" id="GO:0004339">
    <property type="term" value="F:glucan 1,4-alpha-glucosidase activity"/>
    <property type="evidence" value="ECO:0007669"/>
    <property type="project" value="UniProtKB-EC"/>
</dbReference>
<evidence type="ECO:0000256" key="4">
    <source>
        <dbReference type="ARBA" id="ARBA00022729"/>
    </source>
</evidence>
<dbReference type="InterPro" id="IPR012341">
    <property type="entry name" value="6hp_glycosidase-like_sf"/>
</dbReference>
<dbReference type="FunFam" id="2.60.40.10:FF:000552">
    <property type="entry name" value="Related to glucoamylase"/>
    <property type="match status" value="1"/>
</dbReference>
<keyword evidence="10" id="KW-0326">Glycosidase</keyword>
<dbReference type="InterPro" id="IPR000165">
    <property type="entry name" value="Glucoamylase"/>
</dbReference>
<evidence type="ECO:0000313" key="16">
    <source>
        <dbReference type="EMBL" id="SLM39793.1"/>
    </source>
</evidence>
<evidence type="ECO:0000256" key="10">
    <source>
        <dbReference type="ARBA" id="ARBA00023295"/>
    </source>
</evidence>
<evidence type="ECO:0000259" key="15">
    <source>
        <dbReference type="PROSITE" id="PS51166"/>
    </source>
</evidence>
<keyword evidence="8" id="KW-0456">Lyase</keyword>
<keyword evidence="9" id="KW-0119">Carbohydrate metabolism</keyword>
<dbReference type="InterPro" id="IPR034836">
    <property type="entry name" value="CBM20_glucoamylase"/>
</dbReference>
<dbReference type="InterPro" id="IPR011613">
    <property type="entry name" value="GH15-like"/>
</dbReference>
<evidence type="ECO:0000256" key="8">
    <source>
        <dbReference type="ARBA" id="ARBA00023239"/>
    </source>
</evidence>
<feature type="region of interest" description="Disordered" evidence="14">
    <location>
        <begin position="716"/>
        <end position="754"/>
    </location>
</feature>
<dbReference type="PROSITE" id="PS51166">
    <property type="entry name" value="CBM20"/>
    <property type="match status" value="1"/>
</dbReference>
<evidence type="ECO:0000256" key="1">
    <source>
        <dbReference type="ARBA" id="ARBA00001863"/>
    </source>
</evidence>
<dbReference type="EC" id="3.2.1.3" evidence="3"/>
<dbReference type="GO" id="GO:0008654">
    <property type="term" value="P:phospholipid biosynthetic process"/>
    <property type="evidence" value="ECO:0007669"/>
    <property type="project" value="InterPro"/>
</dbReference>
<evidence type="ECO:0000256" key="9">
    <source>
        <dbReference type="ARBA" id="ARBA00023277"/>
    </source>
</evidence>
<dbReference type="Pfam" id="PF00723">
    <property type="entry name" value="Glyco_hydro_15"/>
    <property type="match status" value="2"/>
</dbReference>
<dbReference type="SMART" id="SM01065">
    <property type="entry name" value="CBM_2"/>
    <property type="match status" value="1"/>
</dbReference>
<dbReference type="Gene3D" id="2.60.40.10">
    <property type="entry name" value="Immunoglobulins"/>
    <property type="match status" value="1"/>
</dbReference>
<dbReference type="InterPro" id="IPR013783">
    <property type="entry name" value="Ig-like_fold"/>
</dbReference>
<dbReference type="Pfam" id="PF00686">
    <property type="entry name" value="CBM_20"/>
    <property type="match status" value="1"/>
</dbReference>